<name>A0AAN0KEH8_9ACTN</name>
<evidence type="ECO:0008006" key="3">
    <source>
        <dbReference type="Google" id="ProtNLM"/>
    </source>
</evidence>
<sequence length="221" mass="24711">MTLQPAPRRAEDTGDGDLEIAVEPIDIADPSPLPPGVRRVLIYMMQGPYLRADANARLWEQLKAQEPLVRSRLADVYLDLVVDDEAGVAFVRHLDVEGAVKAIRTQPLTLIETALVLYLRRTLLKRDSGAVRVFVGRDEIEDQLRSYRAADISDKRGFDRRIEAAVNKMKKYSVLLSVSGDDDRWEISPVLALVVGADEVAAITDELQRLLHDQRAQGDQT</sequence>
<evidence type="ECO:0000313" key="2">
    <source>
        <dbReference type="Proteomes" id="UP001431656"/>
    </source>
</evidence>
<keyword evidence="2" id="KW-1185">Reference proteome</keyword>
<dbReference type="Proteomes" id="UP001431656">
    <property type="component" value="Chromosome"/>
</dbReference>
<dbReference type="InterPro" id="IPR025449">
    <property type="entry name" value="JetB"/>
</dbReference>
<dbReference type="Pfam" id="PF13835">
    <property type="entry name" value="DUF4194"/>
    <property type="match status" value="1"/>
</dbReference>
<accession>A0AAN0KEH8</accession>
<dbReference type="AlphaFoldDB" id="A0AAN0KEH8"/>
<dbReference type="EMBL" id="AP028056">
    <property type="protein sequence ID" value="BEH02629.1"/>
    <property type="molecule type" value="Genomic_DNA"/>
</dbReference>
<dbReference type="KEGG" id="broo:brsh051_19100"/>
<evidence type="ECO:0000313" key="1">
    <source>
        <dbReference type="EMBL" id="BEH02629.1"/>
    </source>
</evidence>
<organism evidence="1 2">
    <name type="scientific">Brooklawnia propionicigenes</name>
    <dbReference type="NCBI Taxonomy" id="3041175"/>
    <lineage>
        <taxon>Bacteria</taxon>
        <taxon>Bacillati</taxon>
        <taxon>Actinomycetota</taxon>
        <taxon>Actinomycetes</taxon>
        <taxon>Propionibacteriales</taxon>
        <taxon>Propionibacteriaceae</taxon>
        <taxon>Brooklawnia</taxon>
    </lineage>
</organism>
<gene>
    <name evidence="1" type="ORF">brsh051_19100</name>
</gene>
<protein>
    <recommendedName>
        <fullName evidence="3">DUF4194 domain-containing protein</fullName>
    </recommendedName>
</protein>
<reference evidence="1" key="1">
    <citation type="journal article" date="2024" name="Int. J. Syst. Evol. Microbiol.">
        <title>Brooklawnia propionicigenes sp. nov., a facultatively anaerobic, propionate-producing bacterium isolated from a methanogenic reactor treating waste from cattle farms.</title>
        <authorList>
            <person name="Akita Y."/>
            <person name="Ueki A."/>
            <person name="Tonouchi A."/>
            <person name="Sugawara Y."/>
            <person name="Honma S."/>
            <person name="Kaku N."/>
            <person name="Ueki K."/>
        </authorList>
    </citation>
    <scope>NUCLEOTIDE SEQUENCE</scope>
    <source>
        <strain evidence="1">SH051</strain>
    </source>
</reference>
<dbReference type="RefSeq" id="WP_286264429.1">
    <property type="nucleotide sequence ID" value="NZ_AP028056.1"/>
</dbReference>
<proteinExistence type="predicted"/>